<dbReference type="OrthoDB" id="1494496at2"/>
<keyword evidence="2" id="KW-1185">Reference proteome</keyword>
<dbReference type="RefSeq" id="WP_145272155.1">
    <property type="nucleotide sequence ID" value="NZ_CP036272.1"/>
</dbReference>
<organism evidence="1 2">
    <name type="scientific">Stieleria bergensis</name>
    <dbReference type="NCBI Taxonomy" id="2528025"/>
    <lineage>
        <taxon>Bacteria</taxon>
        <taxon>Pseudomonadati</taxon>
        <taxon>Planctomycetota</taxon>
        <taxon>Planctomycetia</taxon>
        <taxon>Pirellulales</taxon>
        <taxon>Pirellulaceae</taxon>
        <taxon>Stieleria</taxon>
    </lineage>
</organism>
<evidence type="ECO:0000313" key="2">
    <source>
        <dbReference type="Proteomes" id="UP000315003"/>
    </source>
</evidence>
<gene>
    <name evidence="1" type="ORF">SV7mr_24730</name>
</gene>
<name>A0A517SV11_9BACT</name>
<dbReference type="EMBL" id="CP036272">
    <property type="protein sequence ID" value="QDT59959.1"/>
    <property type="molecule type" value="Genomic_DNA"/>
</dbReference>
<evidence type="ECO:0000313" key="1">
    <source>
        <dbReference type="EMBL" id="QDT59959.1"/>
    </source>
</evidence>
<dbReference type="Proteomes" id="UP000315003">
    <property type="component" value="Chromosome"/>
</dbReference>
<accession>A0A517SV11</accession>
<dbReference type="AlphaFoldDB" id="A0A517SV11"/>
<protein>
    <recommendedName>
        <fullName evidence="3">Polyketide cyclase / dehydrase and lipid transport</fullName>
    </recommendedName>
</protein>
<evidence type="ECO:0008006" key="3">
    <source>
        <dbReference type="Google" id="ProtNLM"/>
    </source>
</evidence>
<proteinExistence type="predicted"/>
<sequence>MQPAIVSFDDDSTWGQPNGLRYPVTNGNFLIPKGRLLTDVILDRVENSMWQWQISDFRAKSLFFTSHAIAKWNVTESTEGTVDVVFSYRYFASHWSVFPVLWGFAVIQVRGMLQNALTAIKQYAESDKPMVYT</sequence>
<dbReference type="SUPFAM" id="SSF55961">
    <property type="entry name" value="Bet v1-like"/>
    <property type="match status" value="1"/>
</dbReference>
<reference evidence="1 2" key="1">
    <citation type="submission" date="2019-02" db="EMBL/GenBank/DDBJ databases">
        <title>Deep-cultivation of Planctomycetes and their phenomic and genomic characterization uncovers novel biology.</title>
        <authorList>
            <person name="Wiegand S."/>
            <person name="Jogler M."/>
            <person name="Boedeker C."/>
            <person name="Pinto D."/>
            <person name="Vollmers J."/>
            <person name="Rivas-Marin E."/>
            <person name="Kohn T."/>
            <person name="Peeters S.H."/>
            <person name="Heuer A."/>
            <person name="Rast P."/>
            <person name="Oberbeckmann S."/>
            <person name="Bunk B."/>
            <person name="Jeske O."/>
            <person name="Meyerdierks A."/>
            <person name="Storesund J.E."/>
            <person name="Kallscheuer N."/>
            <person name="Luecker S."/>
            <person name="Lage O.M."/>
            <person name="Pohl T."/>
            <person name="Merkel B.J."/>
            <person name="Hornburger P."/>
            <person name="Mueller R.-W."/>
            <person name="Bruemmer F."/>
            <person name="Labrenz M."/>
            <person name="Spormann A.M."/>
            <person name="Op den Camp H."/>
            <person name="Overmann J."/>
            <person name="Amann R."/>
            <person name="Jetten M.S.M."/>
            <person name="Mascher T."/>
            <person name="Medema M.H."/>
            <person name="Devos D.P."/>
            <person name="Kaster A.-K."/>
            <person name="Ovreas L."/>
            <person name="Rohde M."/>
            <person name="Galperin M.Y."/>
            <person name="Jogler C."/>
        </authorList>
    </citation>
    <scope>NUCLEOTIDE SEQUENCE [LARGE SCALE GENOMIC DNA]</scope>
    <source>
        <strain evidence="1 2">SV_7m_r</strain>
    </source>
</reference>